<dbReference type="NCBIfam" id="TIGR01509">
    <property type="entry name" value="HAD-SF-IA-v3"/>
    <property type="match status" value="1"/>
</dbReference>
<dbReference type="PANTHER" id="PTHR47829">
    <property type="entry name" value="HYDROLASE, PUTATIVE (AFU_ORTHOLOGUE AFUA_1G12880)-RELATED"/>
    <property type="match status" value="1"/>
</dbReference>
<dbReference type="SUPFAM" id="SSF56784">
    <property type="entry name" value="HAD-like"/>
    <property type="match status" value="1"/>
</dbReference>
<protein>
    <submittedName>
        <fullName evidence="1">HAD superfamily hydrolase (TIGR01509 family)</fullName>
    </submittedName>
</protein>
<gene>
    <name evidence="1" type="ORF">CLV43_103624</name>
</gene>
<dbReference type="AlphaFoldDB" id="A0A2T0TDX7"/>
<proteinExistence type="predicted"/>
<dbReference type="Gene3D" id="3.40.50.1000">
    <property type="entry name" value="HAD superfamily/HAD-like"/>
    <property type="match status" value="1"/>
</dbReference>
<keyword evidence="1" id="KW-0378">Hydrolase</keyword>
<dbReference type="Proteomes" id="UP000239494">
    <property type="component" value="Unassembled WGS sequence"/>
</dbReference>
<dbReference type="Pfam" id="PF00702">
    <property type="entry name" value="Hydrolase"/>
    <property type="match status" value="1"/>
</dbReference>
<comment type="caution">
    <text evidence="1">The sequence shown here is derived from an EMBL/GenBank/DDBJ whole genome shotgun (WGS) entry which is preliminary data.</text>
</comment>
<sequence length="136" mass="14318">MLRGLVLDFGGVLTDFGDDFAAPEPPLVGVVRTARRHGVRTALLSNADGLWSPPREWDGLFDVVVVSGEVGLAKPDAAIYLLTAQRLGLEPAECVFVDDLAVNVRGAAAVGMVGVHHTSIASTVDELAVLIEFPSI</sequence>
<accession>A0A2T0TDX7</accession>
<dbReference type="PANTHER" id="PTHR47829:SF1">
    <property type="entry name" value="HAD FAMILY PHOSPHATASE"/>
    <property type="match status" value="1"/>
</dbReference>
<dbReference type="RefSeq" id="WP_106187384.1">
    <property type="nucleotide sequence ID" value="NZ_PVTF01000003.1"/>
</dbReference>
<dbReference type="InterPro" id="IPR006439">
    <property type="entry name" value="HAD-SF_hydro_IA"/>
</dbReference>
<dbReference type="InterPro" id="IPR036412">
    <property type="entry name" value="HAD-like_sf"/>
</dbReference>
<evidence type="ECO:0000313" key="2">
    <source>
        <dbReference type="Proteomes" id="UP000239494"/>
    </source>
</evidence>
<organism evidence="1 2">
    <name type="scientific">Umezawaea tangerina</name>
    <dbReference type="NCBI Taxonomy" id="84725"/>
    <lineage>
        <taxon>Bacteria</taxon>
        <taxon>Bacillati</taxon>
        <taxon>Actinomycetota</taxon>
        <taxon>Actinomycetes</taxon>
        <taxon>Pseudonocardiales</taxon>
        <taxon>Pseudonocardiaceae</taxon>
        <taxon>Umezawaea</taxon>
    </lineage>
</organism>
<dbReference type="InterPro" id="IPR052898">
    <property type="entry name" value="ACAD10-like"/>
</dbReference>
<dbReference type="EMBL" id="PVTF01000003">
    <property type="protein sequence ID" value="PRY43875.1"/>
    <property type="molecule type" value="Genomic_DNA"/>
</dbReference>
<name>A0A2T0TDX7_9PSEU</name>
<evidence type="ECO:0000313" key="1">
    <source>
        <dbReference type="EMBL" id="PRY43875.1"/>
    </source>
</evidence>
<reference evidence="1 2" key="1">
    <citation type="submission" date="2018-03" db="EMBL/GenBank/DDBJ databases">
        <title>Genomic Encyclopedia of Archaeal and Bacterial Type Strains, Phase II (KMG-II): from individual species to whole genera.</title>
        <authorList>
            <person name="Goeker M."/>
        </authorList>
    </citation>
    <scope>NUCLEOTIDE SEQUENCE [LARGE SCALE GENOMIC DNA]</scope>
    <source>
        <strain evidence="1 2">DSM 44720</strain>
    </source>
</reference>
<keyword evidence="2" id="KW-1185">Reference proteome</keyword>
<dbReference type="OrthoDB" id="9795007at2"/>
<dbReference type="InterPro" id="IPR023214">
    <property type="entry name" value="HAD_sf"/>
</dbReference>
<dbReference type="GO" id="GO:0016787">
    <property type="term" value="F:hydrolase activity"/>
    <property type="evidence" value="ECO:0007669"/>
    <property type="project" value="UniProtKB-KW"/>
</dbReference>